<dbReference type="Proteomes" id="UP001303046">
    <property type="component" value="Unassembled WGS sequence"/>
</dbReference>
<organism evidence="1 2">
    <name type="scientific">Necator americanus</name>
    <name type="common">Human hookworm</name>
    <dbReference type="NCBI Taxonomy" id="51031"/>
    <lineage>
        <taxon>Eukaryota</taxon>
        <taxon>Metazoa</taxon>
        <taxon>Ecdysozoa</taxon>
        <taxon>Nematoda</taxon>
        <taxon>Chromadorea</taxon>
        <taxon>Rhabditida</taxon>
        <taxon>Rhabditina</taxon>
        <taxon>Rhabditomorpha</taxon>
        <taxon>Strongyloidea</taxon>
        <taxon>Ancylostomatidae</taxon>
        <taxon>Bunostominae</taxon>
        <taxon>Necator</taxon>
    </lineage>
</organism>
<reference evidence="1 2" key="1">
    <citation type="submission" date="2023-08" db="EMBL/GenBank/DDBJ databases">
        <title>A Necator americanus chromosomal reference genome.</title>
        <authorList>
            <person name="Ilik V."/>
            <person name="Petrzelkova K.J."/>
            <person name="Pardy F."/>
            <person name="Fuh T."/>
            <person name="Niatou-Singa F.S."/>
            <person name="Gouil Q."/>
            <person name="Baker L."/>
            <person name="Ritchie M.E."/>
            <person name="Jex A.R."/>
            <person name="Gazzola D."/>
            <person name="Li H."/>
            <person name="Toshio Fujiwara R."/>
            <person name="Zhan B."/>
            <person name="Aroian R.V."/>
            <person name="Pafco B."/>
            <person name="Schwarz E.M."/>
        </authorList>
    </citation>
    <scope>NUCLEOTIDE SEQUENCE [LARGE SCALE GENOMIC DNA]</scope>
    <source>
        <strain evidence="1 2">Aroian</strain>
        <tissue evidence="1">Whole animal</tissue>
    </source>
</reference>
<name>A0ABR1ENA8_NECAM</name>
<protein>
    <submittedName>
        <fullName evidence="1">Uncharacterized protein</fullName>
    </submittedName>
</protein>
<evidence type="ECO:0000313" key="2">
    <source>
        <dbReference type="Proteomes" id="UP001303046"/>
    </source>
</evidence>
<keyword evidence="2" id="KW-1185">Reference proteome</keyword>
<proteinExistence type="predicted"/>
<evidence type="ECO:0000313" key="1">
    <source>
        <dbReference type="EMBL" id="KAK6764151.1"/>
    </source>
</evidence>
<sequence>MLTSLDRWKDDTIYLLWRLLQVAGNRPDVIDLLNLAARDYRNSRRLSSFHSAVPFVDIFKRGLAKLKGEEPTVNALHTFLMAYRSTPYPSAPDQRSLAETFLDADCERNSI</sequence>
<dbReference type="EMBL" id="JAVFWL010000006">
    <property type="protein sequence ID" value="KAK6764151.1"/>
    <property type="molecule type" value="Genomic_DNA"/>
</dbReference>
<gene>
    <name evidence="1" type="primary">Necator_chrX.g24633</name>
    <name evidence="1" type="ORF">RB195_024468</name>
</gene>
<comment type="caution">
    <text evidence="1">The sequence shown here is derived from an EMBL/GenBank/DDBJ whole genome shotgun (WGS) entry which is preliminary data.</text>
</comment>
<accession>A0ABR1ENA8</accession>